<evidence type="ECO:0000313" key="1">
    <source>
        <dbReference type="EMBL" id="MFD1176618.1"/>
    </source>
</evidence>
<comment type="caution">
    <text evidence="1">The sequence shown here is derived from an EMBL/GenBank/DDBJ whole genome shotgun (WGS) entry which is preliminary data.</text>
</comment>
<keyword evidence="2" id="KW-1185">Reference proteome</keyword>
<name>A0ABW3RWD8_9BACL</name>
<evidence type="ECO:0000313" key="2">
    <source>
        <dbReference type="Proteomes" id="UP001597262"/>
    </source>
</evidence>
<dbReference type="RefSeq" id="WP_379319072.1">
    <property type="nucleotide sequence ID" value="NZ_JBHTLM010000006.1"/>
</dbReference>
<protein>
    <submittedName>
        <fullName evidence="1">Uncharacterized protein</fullName>
    </submittedName>
</protein>
<sequence length="58" mass="6919">MKTAWIRRVTALFVKSDPEYESFLRQHEAKSRKEILFYLSCAVLPMTWRSASVRRNIT</sequence>
<organism evidence="1 2">
    <name type="scientific">Paenibacillus puldeungensis</name>
    <dbReference type="NCBI Taxonomy" id="696536"/>
    <lineage>
        <taxon>Bacteria</taxon>
        <taxon>Bacillati</taxon>
        <taxon>Bacillota</taxon>
        <taxon>Bacilli</taxon>
        <taxon>Bacillales</taxon>
        <taxon>Paenibacillaceae</taxon>
        <taxon>Paenibacillus</taxon>
    </lineage>
</organism>
<reference evidence="2" key="1">
    <citation type="journal article" date="2019" name="Int. J. Syst. Evol. Microbiol.">
        <title>The Global Catalogue of Microorganisms (GCM) 10K type strain sequencing project: providing services to taxonomists for standard genome sequencing and annotation.</title>
        <authorList>
            <consortium name="The Broad Institute Genomics Platform"/>
            <consortium name="The Broad Institute Genome Sequencing Center for Infectious Disease"/>
            <person name="Wu L."/>
            <person name="Ma J."/>
        </authorList>
    </citation>
    <scope>NUCLEOTIDE SEQUENCE [LARGE SCALE GENOMIC DNA]</scope>
    <source>
        <strain evidence="2">CCUG 59189</strain>
    </source>
</reference>
<proteinExistence type="predicted"/>
<dbReference type="Proteomes" id="UP001597262">
    <property type="component" value="Unassembled WGS sequence"/>
</dbReference>
<gene>
    <name evidence="1" type="ORF">ACFQ3W_09940</name>
</gene>
<dbReference type="EMBL" id="JBHTLM010000006">
    <property type="protein sequence ID" value="MFD1176618.1"/>
    <property type="molecule type" value="Genomic_DNA"/>
</dbReference>
<accession>A0ABW3RWD8</accession>